<dbReference type="AlphaFoldDB" id="A0A0M0K987"/>
<comment type="subcellular location">
    <subcellularLocation>
        <location evidence="2">Membrane</location>
        <topology evidence="2">Multi-pass membrane protein</topology>
    </subcellularLocation>
</comment>
<dbReference type="Proteomes" id="UP000037460">
    <property type="component" value="Unassembled WGS sequence"/>
</dbReference>
<keyword evidence="12" id="KW-0443">Lipid metabolism</keyword>
<evidence type="ECO:0000256" key="6">
    <source>
        <dbReference type="ARBA" id="ARBA00012487"/>
    </source>
</evidence>
<keyword evidence="8 16" id="KW-0808">Transferase</keyword>
<feature type="transmembrane region" description="Helical" evidence="17">
    <location>
        <begin position="52"/>
        <end position="80"/>
    </location>
</feature>
<evidence type="ECO:0000256" key="2">
    <source>
        <dbReference type="ARBA" id="ARBA00004141"/>
    </source>
</evidence>
<keyword evidence="19" id="KW-1185">Reference proteome</keyword>
<keyword evidence="9 16" id="KW-0812">Transmembrane</keyword>
<feature type="transmembrane region" description="Helical" evidence="17">
    <location>
        <begin position="12"/>
        <end position="31"/>
    </location>
</feature>
<reference evidence="19" key="1">
    <citation type="journal article" date="2015" name="PLoS Genet.">
        <title>Genome Sequence and Transcriptome Analyses of Chrysochromulina tobin: Metabolic Tools for Enhanced Algal Fitness in the Prominent Order Prymnesiales (Haptophyceae).</title>
        <authorList>
            <person name="Hovde B.T."/>
            <person name="Deodato C.R."/>
            <person name="Hunsperger H.M."/>
            <person name="Ryken S.A."/>
            <person name="Yost W."/>
            <person name="Jha R.K."/>
            <person name="Patterson J."/>
            <person name="Monnat R.J. Jr."/>
            <person name="Barlow S.B."/>
            <person name="Starkenburg S.R."/>
            <person name="Cattolico R.A."/>
        </authorList>
    </citation>
    <scope>NUCLEOTIDE SEQUENCE</scope>
    <source>
        <strain evidence="19">CCMP291</strain>
    </source>
</reference>
<evidence type="ECO:0000256" key="16">
    <source>
        <dbReference type="RuleBase" id="RU003938"/>
    </source>
</evidence>
<dbReference type="UniPathway" id="UPA00557">
    <property type="reaction ID" value="UER00614"/>
</dbReference>
<evidence type="ECO:0000256" key="14">
    <source>
        <dbReference type="ARBA" id="ARBA00023209"/>
    </source>
</evidence>
<keyword evidence="11 17" id="KW-1133">Transmembrane helix</keyword>
<feature type="transmembrane region" description="Helical" evidence="17">
    <location>
        <begin position="286"/>
        <end position="307"/>
    </location>
</feature>
<evidence type="ECO:0000256" key="10">
    <source>
        <dbReference type="ARBA" id="ARBA00022695"/>
    </source>
</evidence>
<keyword evidence="10 16" id="KW-0548">Nucleotidyltransferase</keyword>
<evidence type="ECO:0000256" key="12">
    <source>
        <dbReference type="ARBA" id="ARBA00023098"/>
    </source>
</evidence>
<protein>
    <recommendedName>
        <fullName evidence="6 16">Phosphatidate cytidylyltransferase</fullName>
        <ecNumber evidence="6 16">2.7.7.41</ecNumber>
    </recommendedName>
</protein>
<dbReference type="OrthoDB" id="10260889at2759"/>
<keyword evidence="15" id="KW-1208">Phospholipid metabolism</keyword>
<dbReference type="InterPro" id="IPR000374">
    <property type="entry name" value="PC_trans"/>
</dbReference>
<organism evidence="18 19">
    <name type="scientific">Chrysochromulina tobinii</name>
    <dbReference type="NCBI Taxonomy" id="1460289"/>
    <lineage>
        <taxon>Eukaryota</taxon>
        <taxon>Haptista</taxon>
        <taxon>Haptophyta</taxon>
        <taxon>Prymnesiophyceae</taxon>
        <taxon>Prymnesiales</taxon>
        <taxon>Chrysochromulinaceae</taxon>
        <taxon>Chrysochromulina</taxon>
    </lineage>
</organism>
<evidence type="ECO:0000256" key="4">
    <source>
        <dbReference type="ARBA" id="ARBA00005189"/>
    </source>
</evidence>
<evidence type="ECO:0000256" key="13">
    <source>
        <dbReference type="ARBA" id="ARBA00023136"/>
    </source>
</evidence>
<feature type="transmembrane region" description="Helical" evidence="17">
    <location>
        <begin position="219"/>
        <end position="238"/>
    </location>
</feature>
<dbReference type="GO" id="GO:0004605">
    <property type="term" value="F:phosphatidate cytidylyltransferase activity"/>
    <property type="evidence" value="ECO:0007669"/>
    <property type="project" value="UniProtKB-EC"/>
</dbReference>
<evidence type="ECO:0000256" key="8">
    <source>
        <dbReference type="ARBA" id="ARBA00022679"/>
    </source>
</evidence>
<keyword evidence="7" id="KW-0444">Lipid biosynthesis</keyword>
<proteinExistence type="inferred from homology"/>
<dbReference type="EMBL" id="JWZX01000963">
    <property type="protein sequence ID" value="KOO35162.1"/>
    <property type="molecule type" value="Genomic_DNA"/>
</dbReference>
<dbReference type="EC" id="2.7.7.41" evidence="6 16"/>
<feature type="transmembrane region" description="Helical" evidence="17">
    <location>
        <begin position="117"/>
        <end position="136"/>
    </location>
</feature>
<name>A0A0M0K987_9EUKA</name>
<comment type="pathway">
    <text evidence="3 16">Phospholipid metabolism; CDP-diacylglycerol biosynthesis; CDP-diacylglycerol from sn-glycerol 3-phosphate: step 3/3.</text>
</comment>
<accession>A0A0M0K987</accession>
<comment type="catalytic activity">
    <reaction evidence="1 16">
        <text>a 1,2-diacyl-sn-glycero-3-phosphate + CTP + H(+) = a CDP-1,2-diacyl-sn-glycerol + diphosphate</text>
        <dbReference type="Rhea" id="RHEA:16229"/>
        <dbReference type="ChEBI" id="CHEBI:15378"/>
        <dbReference type="ChEBI" id="CHEBI:33019"/>
        <dbReference type="ChEBI" id="CHEBI:37563"/>
        <dbReference type="ChEBI" id="CHEBI:58332"/>
        <dbReference type="ChEBI" id="CHEBI:58608"/>
        <dbReference type="EC" id="2.7.7.41"/>
    </reaction>
</comment>
<dbReference type="PROSITE" id="PS01315">
    <property type="entry name" value="CDS"/>
    <property type="match status" value="1"/>
</dbReference>
<evidence type="ECO:0000256" key="15">
    <source>
        <dbReference type="ARBA" id="ARBA00023264"/>
    </source>
</evidence>
<keyword evidence="13 17" id="KW-0472">Membrane</keyword>
<evidence type="ECO:0000313" key="19">
    <source>
        <dbReference type="Proteomes" id="UP000037460"/>
    </source>
</evidence>
<feature type="transmembrane region" description="Helical" evidence="17">
    <location>
        <begin position="157"/>
        <end position="175"/>
    </location>
</feature>
<gene>
    <name evidence="18" type="ORF">Ctob_015098</name>
</gene>
<feature type="transmembrane region" description="Helical" evidence="17">
    <location>
        <begin position="259"/>
        <end position="280"/>
    </location>
</feature>
<evidence type="ECO:0000256" key="9">
    <source>
        <dbReference type="ARBA" id="ARBA00022692"/>
    </source>
</evidence>
<comment type="similarity">
    <text evidence="5 16">Belongs to the CDS family.</text>
</comment>
<evidence type="ECO:0000256" key="17">
    <source>
        <dbReference type="SAM" id="Phobius"/>
    </source>
</evidence>
<evidence type="ECO:0000256" key="11">
    <source>
        <dbReference type="ARBA" id="ARBA00022989"/>
    </source>
</evidence>
<evidence type="ECO:0000256" key="3">
    <source>
        <dbReference type="ARBA" id="ARBA00005119"/>
    </source>
</evidence>
<evidence type="ECO:0000256" key="5">
    <source>
        <dbReference type="ARBA" id="ARBA00010185"/>
    </source>
</evidence>
<dbReference type="PANTHER" id="PTHR47101">
    <property type="entry name" value="PHOSPHATIDATE CYTIDYLYLTRANSFERASE 5, CHLOROPLASTIC"/>
    <property type="match status" value="1"/>
</dbReference>
<dbReference type="GO" id="GO:0016024">
    <property type="term" value="P:CDP-diacylglycerol biosynthetic process"/>
    <property type="evidence" value="ECO:0007669"/>
    <property type="project" value="UniProtKB-UniPathway"/>
</dbReference>
<sequence length="350" mass="38163">MPLLQPALRPILFVIAGSAIGMVPSAIKAFWPVRSEAALQQQKLMRRVFTGCMLGVVVSLWIFSGTWCFLSLFGLMAVIAQNEYFLMARRNGCYPTWKLGTLGSVGMYVAACSTNPVLREALFPLTGVLVTVYLMLRRKINPVEAGTPPLTMNDVSTTFLGIYYFGFMPSFWVRLRSLSPLAPSAVLEQLLPPASALWSSPLVAQLAASSVDIFTCGAIIQWWTMMSIVTADVGAYFTGKRFGRTMLIELSPNKTWEGLLGGCASAMACSTLGAVLMGWPRPWLSGALYGFMCTIMALIGDLTVSLLKRSAGVKDTGTLLPGHGGLLDRIDSYLLVAAPAYYFVRWLLPR</sequence>
<evidence type="ECO:0000256" key="1">
    <source>
        <dbReference type="ARBA" id="ARBA00001698"/>
    </source>
</evidence>
<dbReference type="PANTHER" id="PTHR47101:SF1">
    <property type="entry name" value="PHOSPHATIDATE CYTIDYLYLTRANSFERASE 4, CHLOROPLASTIC"/>
    <property type="match status" value="1"/>
</dbReference>
<dbReference type="GO" id="GO:0016020">
    <property type="term" value="C:membrane"/>
    <property type="evidence" value="ECO:0007669"/>
    <property type="project" value="UniProtKB-SubCell"/>
</dbReference>
<keyword evidence="14" id="KW-0594">Phospholipid biosynthesis</keyword>
<evidence type="ECO:0000256" key="7">
    <source>
        <dbReference type="ARBA" id="ARBA00022516"/>
    </source>
</evidence>
<evidence type="ECO:0000313" key="18">
    <source>
        <dbReference type="EMBL" id="KOO35162.1"/>
    </source>
</evidence>
<comment type="caution">
    <text evidence="18">The sequence shown here is derived from an EMBL/GenBank/DDBJ whole genome shotgun (WGS) entry which is preliminary data.</text>
</comment>
<dbReference type="Pfam" id="PF01148">
    <property type="entry name" value="CTP_transf_1"/>
    <property type="match status" value="1"/>
</dbReference>
<comment type="pathway">
    <text evidence="4">Lipid metabolism.</text>
</comment>